<dbReference type="InterPro" id="IPR003340">
    <property type="entry name" value="B3_DNA-bd"/>
</dbReference>
<gene>
    <name evidence="8" type="primary">LOC104778821</name>
</gene>
<evidence type="ECO:0000256" key="4">
    <source>
        <dbReference type="ARBA" id="ARBA00023163"/>
    </source>
</evidence>
<dbReference type="Gene3D" id="2.30.30.1040">
    <property type="match status" value="1"/>
</dbReference>
<keyword evidence="2" id="KW-0805">Transcription regulation</keyword>
<evidence type="ECO:0000256" key="2">
    <source>
        <dbReference type="ARBA" id="ARBA00023015"/>
    </source>
</evidence>
<keyword evidence="7" id="KW-1185">Reference proteome</keyword>
<dbReference type="CDD" id="cd10017">
    <property type="entry name" value="B3_DNA"/>
    <property type="match status" value="1"/>
</dbReference>
<keyword evidence="3" id="KW-0238">DNA-binding</keyword>
<dbReference type="InterPro" id="IPR044835">
    <property type="entry name" value="ARF_plant"/>
</dbReference>
<reference evidence="7" key="1">
    <citation type="journal article" date="2014" name="Nat. Commun.">
        <title>The emerging biofuel crop Camelina sativa retains a highly undifferentiated hexaploid genome structure.</title>
        <authorList>
            <person name="Kagale S."/>
            <person name="Koh C."/>
            <person name="Nixon J."/>
            <person name="Bollina V."/>
            <person name="Clarke W.E."/>
            <person name="Tuteja R."/>
            <person name="Spillane C."/>
            <person name="Robinson S.J."/>
            <person name="Links M.G."/>
            <person name="Clarke C."/>
            <person name="Higgins E.E."/>
            <person name="Huebert T."/>
            <person name="Sharpe A.G."/>
            <person name="Parkin I.A."/>
        </authorList>
    </citation>
    <scope>NUCLEOTIDE SEQUENCE [LARGE SCALE GENOMIC DNA]</scope>
    <source>
        <strain evidence="7">cv. DH55</strain>
    </source>
</reference>
<dbReference type="Proteomes" id="UP000694864">
    <property type="component" value="Chromosome 3"/>
</dbReference>
<dbReference type="Gene3D" id="2.40.330.10">
    <property type="entry name" value="DNA-binding pseudobarrel domain"/>
    <property type="match status" value="1"/>
</dbReference>
<evidence type="ECO:0000256" key="3">
    <source>
        <dbReference type="ARBA" id="ARBA00023125"/>
    </source>
</evidence>
<reference evidence="8" key="2">
    <citation type="submission" date="2025-08" db="UniProtKB">
        <authorList>
            <consortium name="RefSeq"/>
        </authorList>
    </citation>
    <scope>IDENTIFICATION</scope>
    <source>
        <tissue evidence="8">Leaf</tissue>
    </source>
</reference>
<comment type="subcellular location">
    <subcellularLocation>
        <location evidence="1">Nucleus</location>
    </subcellularLocation>
</comment>
<proteinExistence type="predicted"/>
<accession>A0ABM0YIS9</accession>
<keyword evidence="4" id="KW-0804">Transcription</keyword>
<dbReference type="RefSeq" id="XP_010501551.1">
    <property type="nucleotide sequence ID" value="XM_010503249.1"/>
</dbReference>
<dbReference type="InterPro" id="IPR015300">
    <property type="entry name" value="DNA-bd_pseudobarrel_sf"/>
</dbReference>
<evidence type="ECO:0000313" key="8">
    <source>
        <dbReference type="RefSeq" id="XP_010501551.1"/>
    </source>
</evidence>
<organism evidence="7 8">
    <name type="scientific">Camelina sativa</name>
    <name type="common">False flax</name>
    <name type="synonym">Myagrum sativum</name>
    <dbReference type="NCBI Taxonomy" id="90675"/>
    <lineage>
        <taxon>Eukaryota</taxon>
        <taxon>Viridiplantae</taxon>
        <taxon>Streptophyta</taxon>
        <taxon>Embryophyta</taxon>
        <taxon>Tracheophyta</taxon>
        <taxon>Spermatophyta</taxon>
        <taxon>Magnoliopsida</taxon>
        <taxon>eudicotyledons</taxon>
        <taxon>Gunneridae</taxon>
        <taxon>Pentapetalae</taxon>
        <taxon>rosids</taxon>
        <taxon>malvids</taxon>
        <taxon>Brassicales</taxon>
        <taxon>Brassicaceae</taxon>
        <taxon>Camelineae</taxon>
        <taxon>Camelina</taxon>
    </lineage>
</organism>
<evidence type="ECO:0000259" key="6">
    <source>
        <dbReference type="PROSITE" id="PS50863"/>
    </source>
</evidence>
<sequence>MSTNTDDGTPVHRDLWNACAGADVVAPFMSDHVKYIPKGHADHCSASLQVLSSLEYLPAIHCTVQGRVILSADPMTDEVFAQVHIKPCSEKFRAFTPKPPTGTMRHMISTLAKPIDEPAHLQQLSLSRSFLGVCSDQFTTFAVIDFAEKSWTFKLMFRDDHQDYLLIDDWASFVRDKSVQVGDVVLFLRDRILDNTRFAVRRASSVSVGRRNNLNLEAFSRAHGSLSLNFCTTITYYPNDVNSDFLVPVPAFESVLGSDWASGVRVSKRDDHREHQGTITEATFKISCDGTLLTSIWKCISVQWDEPGCFKRDTFSPWEVSLKTSKNGTMMFGVDLSLVQGTTKKKKRGKSRQTQA</sequence>
<dbReference type="PANTHER" id="PTHR31384:SF10">
    <property type="entry name" value="AUXIN RESPONSE FACTOR 5"/>
    <property type="match status" value="1"/>
</dbReference>
<evidence type="ECO:0000256" key="1">
    <source>
        <dbReference type="ARBA" id="ARBA00004123"/>
    </source>
</evidence>
<name>A0ABM0YIS9_CAMSA</name>
<protein>
    <submittedName>
        <fullName evidence="8">Auxin response factor 4-like</fullName>
    </submittedName>
</protein>
<evidence type="ECO:0000256" key="5">
    <source>
        <dbReference type="ARBA" id="ARBA00023242"/>
    </source>
</evidence>
<dbReference type="GeneID" id="104778821"/>
<feature type="domain" description="TF-B3" evidence="6">
    <location>
        <begin position="140"/>
        <end position="204"/>
    </location>
</feature>
<dbReference type="PROSITE" id="PS50863">
    <property type="entry name" value="B3"/>
    <property type="match status" value="1"/>
</dbReference>
<evidence type="ECO:0000313" key="7">
    <source>
        <dbReference type="Proteomes" id="UP000694864"/>
    </source>
</evidence>
<dbReference type="PANTHER" id="PTHR31384">
    <property type="entry name" value="AUXIN RESPONSE FACTOR 4-RELATED"/>
    <property type="match status" value="1"/>
</dbReference>
<dbReference type="SUPFAM" id="SSF101936">
    <property type="entry name" value="DNA-binding pseudobarrel domain"/>
    <property type="match status" value="1"/>
</dbReference>
<keyword evidence="5" id="KW-0539">Nucleus</keyword>
<dbReference type="Pfam" id="PF02362">
    <property type="entry name" value="B3"/>
    <property type="match status" value="1"/>
</dbReference>
<dbReference type="SMART" id="SM01019">
    <property type="entry name" value="B3"/>
    <property type="match status" value="1"/>
</dbReference>